<dbReference type="NCBIfam" id="NF003842">
    <property type="entry name" value="PRK05421.1-4"/>
    <property type="match status" value="1"/>
</dbReference>
<dbReference type="GO" id="GO:0004519">
    <property type="term" value="F:endonuclease activity"/>
    <property type="evidence" value="ECO:0007669"/>
    <property type="project" value="UniProtKB-KW"/>
</dbReference>
<keyword evidence="2" id="KW-0255">Endonuclease</keyword>
<feature type="domain" description="Endonuclease/exonuclease/phosphatase" evidence="1">
    <location>
        <begin position="32"/>
        <end position="241"/>
    </location>
</feature>
<dbReference type="RefSeq" id="WP_054341607.1">
    <property type="nucleotide sequence ID" value="NZ_FTOE01000004.1"/>
</dbReference>
<sequence length="252" mass="29051">MIKSRFSPIEKLKIMGNASERAMGPEIEVLIWNVFKCKKKGWQEDFASLCRNKDLILLQEAIVNSPFDTYFEKSLTYQWIMARSFRDLRTNLETGIKTGSTVAAKTKVLMASLHSEPFSKTKKMLLSTIYPLNGRQDSLLVINAHIINFVSFIKFKAHLDTISVVLAQHVGPVLLAGDFNTWNRKRLRYFHELALSFSLIEADLIRKPKMAHLFQHLDHIYCKGFEILDAQVLTNIRSSDHYPLHLTLRITK</sequence>
<dbReference type="InterPro" id="IPR036691">
    <property type="entry name" value="Endo/exonu/phosph_ase_sf"/>
</dbReference>
<dbReference type="GO" id="GO:0004527">
    <property type="term" value="F:exonuclease activity"/>
    <property type="evidence" value="ECO:0007669"/>
    <property type="project" value="UniProtKB-KW"/>
</dbReference>
<accession>A0A1N7LJC6</accession>
<keyword evidence="2" id="KW-0378">Hydrolase</keyword>
<protein>
    <submittedName>
        <fullName evidence="2">Uncharacterized conserved protein YafD, endonuclease/exonuclease/phosphatase (EEP) superfamily</fullName>
    </submittedName>
</protein>
<proteinExistence type="predicted"/>
<organism evidence="2 3">
    <name type="scientific">Neptunomonas antarctica</name>
    <dbReference type="NCBI Taxonomy" id="619304"/>
    <lineage>
        <taxon>Bacteria</taxon>
        <taxon>Pseudomonadati</taxon>
        <taxon>Pseudomonadota</taxon>
        <taxon>Gammaproteobacteria</taxon>
        <taxon>Oceanospirillales</taxon>
        <taxon>Oceanospirillaceae</taxon>
        <taxon>Neptunomonas</taxon>
    </lineage>
</organism>
<dbReference type="Gene3D" id="3.60.10.10">
    <property type="entry name" value="Endonuclease/exonuclease/phosphatase"/>
    <property type="match status" value="1"/>
</dbReference>
<keyword evidence="2" id="KW-0269">Exonuclease</keyword>
<dbReference type="Proteomes" id="UP000185999">
    <property type="component" value="Unassembled WGS sequence"/>
</dbReference>
<gene>
    <name evidence="2" type="ORF">SAMN05421760_10476</name>
</gene>
<dbReference type="STRING" id="619304.SAMN05421760_10476"/>
<reference evidence="3" key="1">
    <citation type="submission" date="2017-01" db="EMBL/GenBank/DDBJ databases">
        <authorList>
            <person name="Varghese N."/>
            <person name="Submissions S."/>
        </authorList>
    </citation>
    <scope>NUCLEOTIDE SEQUENCE [LARGE SCALE GENOMIC DNA]</scope>
    <source>
        <strain evidence="3">DSM 22306</strain>
    </source>
</reference>
<keyword evidence="2" id="KW-0540">Nuclease</keyword>
<dbReference type="SUPFAM" id="SSF56219">
    <property type="entry name" value="DNase I-like"/>
    <property type="match status" value="1"/>
</dbReference>
<dbReference type="Pfam" id="PF03372">
    <property type="entry name" value="Exo_endo_phos"/>
    <property type="match status" value="1"/>
</dbReference>
<dbReference type="OrthoDB" id="9793162at2"/>
<dbReference type="InterPro" id="IPR005135">
    <property type="entry name" value="Endo/exonuclease/phosphatase"/>
</dbReference>
<evidence type="ECO:0000313" key="2">
    <source>
        <dbReference type="EMBL" id="SIS73899.1"/>
    </source>
</evidence>
<keyword evidence="3" id="KW-1185">Reference proteome</keyword>
<evidence type="ECO:0000313" key="3">
    <source>
        <dbReference type="Proteomes" id="UP000185999"/>
    </source>
</evidence>
<dbReference type="EMBL" id="FTOE01000004">
    <property type="protein sequence ID" value="SIS73899.1"/>
    <property type="molecule type" value="Genomic_DNA"/>
</dbReference>
<dbReference type="AlphaFoldDB" id="A0A1N7LJC6"/>
<name>A0A1N7LJC6_9GAMM</name>
<evidence type="ECO:0000259" key="1">
    <source>
        <dbReference type="Pfam" id="PF03372"/>
    </source>
</evidence>